<dbReference type="AlphaFoldDB" id="A0A0B0MB52"/>
<keyword evidence="2" id="KW-1185">Reference proteome</keyword>
<gene>
    <name evidence="1" type="ORF">F383_37178</name>
</gene>
<sequence length="56" mass="6115">MSGTCISHVMRASVRLCLGHGIGIEARASVRHVWDMHRPRDVSQCKTCLGHASATK</sequence>
<protein>
    <submittedName>
        <fullName evidence="1">Uncharacterized protein</fullName>
    </submittedName>
</protein>
<name>A0A0B0MB52_GOSAR</name>
<dbReference type="Proteomes" id="UP000032142">
    <property type="component" value="Unassembled WGS sequence"/>
</dbReference>
<evidence type="ECO:0000313" key="1">
    <source>
        <dbReference type="EMBL" id="KHF97576.1"/>
    </source>
</evidence>
<dbReference type="EMBL" id="JRRC01011527">
    <property type="protein sequence ID" value="KHF97576.1"/>
    <property type="molecule type" value="Genomic_DNA"/>
</dbReference>
<comment type="caution">
    <text evidence="1">The sequence shown here is derived from an EMBL/GenBank/DDBJ whole genome shotgun (WGS) entry which is preliminary data.</text>
</comment>
<accession>A0A0B0MB52</accession>
<proteinExistence type="predicted"/>
<evidence type="ECO:0000313" key="2">
    <source>
        <dbReference type="Proteomes" id="UP000032142"/>
    </source>
</evidence>
<reference evidence="2" key="1">
    <citation type="submission" date="2014-09" db="EMBL/GenBank/DDBJ databases">
        <authorList>
            <person name="Mudge J."/>
            <person name="Ramaraj T."/>
            <person name="Lindquist I.E."/>
            <person name="Bharti A.K."/>
            <person name="Sundararajan A."/>
            <person name="Cameron C.T."/>
            <person name="Woodward J.E."/>
            <person name="May G.D."/>
            <person name="Brubaker C."/>
            <person name="Broadhvest J."/>
            <person name="Wilkins T.A."/>
        </authorList>
    </citation>
    <scope>NUCLEOTIDE SEQUENCE</scope>
    <source>
        <strain evidence="2">cv. AKA8401</strain>
    </source>
</reference>
<organism evidence="1 2">
    <name type="scientific">Gossypium arboreum</name>
    <name type="common">Tree cotton</name>
    <name type="synonym">Gossypium nanking</name>
    <dbReference type="NCBI Taxonomy" id="29729"/>
    <lineage>
        <taxon>Eukaryota</taxon>
        <taxon>Viridiplantae</taxon>
        <taxon>Streptophyta</taxon>
        <taxon>Embryophyta</taxon>
        <taxon>Tracheophyta</taxon>
        <taxon>Spermatophyta</taxon>
        <taxon>Magnoliopsida</taxon>
        <taxon>eudicotyledons</taxon>
        <taxon>Gunneridae</taxon>
        <taxon>Pentapetalae</taxon>
        <taxon>rosids</taxon>
        <taxon>malvids</taxon>
        <taxon>Malvales</taxon>
        <taxon>Malvaceae</taxon>
        <taxon>Malvoideae</taxon>
        <taxon>Gossypium</taxon>
    </lineage>
</organism>